<dbReference type="Proteomes" id="UP000315577">
    <property type="component" value="Unassembled WGS sequence"/>
</dbReference>
<dbReference type="GO" id="GO:0006355">
    <property type="term" value="P:regulation of DNA-templated transcription"/>
    <property type="evidence" value="ECO:0007669"/>
    <property type="project" value="InterPro"/>
</dbReference>
<proteinExistence type="predicted"/>
<dbReference type="PANTHER" id="PTHR34504">
    <property type="entry name" value="ANTITOXIN HICB"/>
    <property type="match status" value="1"/>
</dbReference>
<dbReference type="SUPFAM" id="SSF47598">
    <property type="entry name" value="Ribbon-helix-helix"/>
    <property type="match status" value="1"/>
</dbReference>
<dbReference type="InterPro" id="IPR031807">
    <property type="entry name" value="HicB-like"/>
</dbReference>
<organism evidence="2 4">
    <name type="scientific">Tepidimonas ignava</name>
    <dbReference type="NCBI Taxonomy" id="114249"/>
    <lineage>
        <taxon>Bacteria</taxon>
        <taxon>Pseudomonadati</taxon>
        <taxon>Pseudomonadota</taxon>
        <taxon>Betaproteobacteria</taxon>
        <taxon>Burkholderiales</taxon>
        <taxon>Tepidimonas</taxon>
    </lineage>
</organism>
<dbReference type="Pfam" id="PF15919">
    <property type="entry name" value="HicB_lk_antitox"/>
    <property type="match status" value="1"/>
</dbReference>
<dbReference type="OrthoDB" id="9807959at2"/>
<evidence type="ECO:0000259" key="1">
    <source>
        <dbReference type="Pfam" id="PF15919"/>
    </source>
</evidence>
<keyword evidence="5" id="KW-1185">Reference proteome</keyword>
<feature type="domain" description="HicB-like antitoxin of toxin-antitoxin system" evidence="1">
    <location>
        <begin position="3"/>
        <end position="126"/>
    </location>
</feature>
<sequence length="133" mass="14215">MKFPIAIEPGDERSAWGVVVPDLPGCFSAGDSAEDAFANAVQAIEAHLEALAEDGQDIPAPKPLAHWQAHPEFAGWIWGLVDVDTSRFEGKAEKINITLPARLLARVDAYARAHGETRSGFLARAARQALAGS</sequence>
<comment type="caution">
    <text evidence="2">The sequence shown here is derived from an EMBL/GenBank/DDBJ whole genome shotgun (WGS) entry which is preliminary data.</text>
</comment>
<reference evidence="3 5" key="2">
    <citation type="submission" date="2019-07" db="EMBL/GenBank/DDBJ databases">
        <title>Tepidimonas ignava SPS-1037 draft genome.</title>
        <authorList>
            <person name="Da Costa M.S."/>
            <person name="Froufe H.J.C."/>
            <person name="Egas C."/>
            <person name="Albuquerque L."/>
        </authorList>
    </citation>
    <scope>NUCLEOTIDE SEQUENCE [LARGE SCALE GENOMIC DNA]</scope>
    <source>
        <strain evidence="3 5">SPS-1037</strain>
    </source>
</reference>
<dbReference type="Gene3D" id="3.30.160.250">
    <property type="match status" value="1"/>
</dbReference>
<evidence type="ECO:0000313" key="3">
    <source>
        <dbReference type="EMBL" id="TSE19543.1"/>
    </source>
</evidence>
<reference evidence="2 4" key="1">
    <citation type="submission" date="2019-03" db="EMBL/GenBank/DDBJ databases">
        <title>Genomic Encyclopedia of Type Strains, Phase IV (KMG-IV): sequencing the most valuable type-strain genomes for metagenomic binning, comparative biology and taxonomic classification.</title>
        <authorList>
            <person name="Goeker M."/>
        </authorList>
    </citation>
    <scope>NUCLEOTIDE SEQUENCE [LARGE SCALE GENOMIC DNA]</scope>
    <source>
        <strain evidence="2 4">DSM 12034</strain>
    </source>
</reference>
<gene>
    <name evidence="2" type="ORF">EDC36_105138</name>
    <name evidence="3" type="ORF">Tigna_02163</name>
</gene>
<dbReference type="InterPro" id="IPR035069">
    <property type="entry name" value="TTHA1013/TTHA0281-like"/>
</dbReference>
<dbReference type="Proteomes" id="UP000295536">
    <property type="component" value="Unassembled WGS sequence"/>
</dbReference>
<protein>
    <submittedName>
        <fullName evidence="3">Antitoxin of bacterial toxin-antitoxin system</fullName>
    </submittedName>
    <submittedName>
        <fullName evidence="2">Putative RNase H-like HicB family nuclease</fullName>
    </submittedName>
</protein>
<evidence type="ECO:0000313" key="5">
    <source>
        <dbReference type="Proteomes" id="UP000315577"/>
    </source>
</evidence>
<evidence type="ECO:0000313" key="2">
    <source>
        <dbReference type="EMBL" id="TCS98381.1"/>
    </source>
</evidence>
<accession>A0A4R3LDY8</accession>
<evidence type="ECO:0000313" key="4">
    <source>
        <dbReference type="Proteomes" id="UP000295536"/>
    </source>
</evidence>
<dbReference type="InterPro" id="IPR010985">
    <property type="entry name" value="Ribbon_hlx_hlx"/>
</dbReference>
<dbReference type="SUPFAM" id="SSF143100">
    <property type="entry name" value="TTHA1013/TTHA0281-like"/>
    <property type="match status" value="1"/>
</dbReference>
<dbReference type="AlphaFoldDB" id="A0A4R3LDY8"/>
<dbReference type="InterPro" id="IPR051404">
    <property type="entry name" value="TA_system_antitoxin"/>
</dbReference>
<dbReference type="EMBL" id="VJNC01000016">
    <property type="protein sequence ID" value="TSE19543.1"/>
    <property type="molecule type" value="Genomic_DNA"/>
</dbReference>
<dbReference type="PANTHER" id="PTHR34504:SF2">
    <property type="entry name" value="UPF0150 PROTEIN SSL0259"/>
    <property type="match status" value="1"/>
</dbReference>
<dbReference type="EMBL" id="SMAH01000005">
    <property type="protein sequence ID" value="TCS98381.1"/>
    <property type="molecule type" value="Genomic_DNA"/>
</dbReference>
<dbReference type="RefSeq" id="WP_132962250.1">
    <property type="nucleotide sequence ID" value="NZ_DAIPFN010000009.1"/>
</dbReference>
<name>A0A4R3LDY8_9BURK</name>